<comment type="caution">
    <text evidence="1">The sequence shown here is derived from an EMBL/GenBank/DDBJ whole genome shotgun (WGS) entry which is preliminary data.</text>
</comment>
<protein>
    <submittedName>
        <fullName evidence="1">Uncharacterized protein</fullName>
    </submittedName>
</protein>
<keyword evidence="2" id="KW-1185">Reference proteome</keyword>
<sequence>MPQSSLGATLRFHFVEMEGREEIKKNKHIRLKLQGFKVHCIAKLHLAPGRNPSYVEISYCKPLGPRPSIMAVAFYTISLYTPCYRGPLE</sequence>
<gene>
    <name evidence="1" type="ORF">EVAR_94833_1</name>
</gene>
<dbReference type="AlphaFoldDB" id="A0A4C1UH55"/>
<name>A0A4C1UH55_EUMVA</name>
<evidence type="ECO:0000313" key="2">
    <source>
        <dbReference type="Proteomes" id="UP000299102"/>
    </source>
</evidence>
<proteinExistence type="predicted"/>
<accession>A0A4C1UH55</accession>
<organism evidence="1 2">
    <name type="scientific">Eumeta variegata</name>
    <name type="common">Bagworm moth</name>
    <name type="synonym">Eumeta japonica</name>
    <dbReference type="NCBI Taxonomy" id="151549"/>
    <lineage>
        <taxon>Eukaryota</taxon>
        <taxon>Metazoa</taxon>
        <taxon>Ecdysozoa</taxon>
        <taxon>Arthropoda</taxon>
        <taxon>Hexapoda</taxon>
        <taxon>Insecta</taxon>
        <taxon>Pterygota</taxon>
        <taxon>Neoptera</taxon>
        <taxon>Endopterygota</taxon>
        <taxon>Lepidoptera</taxon>
        <taxon>Glossata</taxon>
        <taxon>Ditrysia</taxon>
        <taxon>Tineoidea</taxon>
        <taxon>Psychidae</taxon>
        <taxon>Oiketicinae</taxon>
        <taxon>Eumeta</taxon>
    </lineage>
</organism>
<dbReference type="EMBL" id="BGZK01000172">
    <property type="protein sequence ID" value="GBP25813.1"/>
    <property type="molecule type" value="Genomic_DNA"/>
</dbReference>
<dbReference type="Proteomes" id="UP000299102">
    <property type="component" value="Unassembled WGS sequence"/>
</dbReference>
<reference evidence="1 2" key="1">
    <citation type="journal article" date="2019" name="Commun. Biol.">
        <title>The bagworm genome reveals a unique fibroin gene that provides high tensile strength.</title>
        <authorList>
            <person name="Kono N."/>
            <person name="Nakamura H."/>
            <person name="Ohtoshi R."/>
            <person name="Tomita M."/>
            <person name="Numata K."/>
            <person name="Arakawa K."/>
        </authorList>
    </citation>
    <scope>NUCLEOTIDE SEQUENCE [LARGE SCALE GENOMIC DNA]</scope>
</reference>
<evidence type="ECO:0000313" key="1">
    <source>
        <dbReference type="EMBL" id="GBP25813.1"/>
    </source>
</evidence>